<dbReference type="InterPro" id="IPR042463">
    <property type="entry name" value="HNOB_dom_associated_sf"/>
</dbReference>
<dbReference type="InterPro" id="IPR004358">
    <property type="entry name" value="Sig_transdc_His_kin-like_C"/>
</dbReference>
<feature type="domain" description="Histidine kinase" evidence="8">
    <location>
        <begin position="268"/>
        <end position="485"/>
    </location>
</feature>
<dbReference type="Pfam" id="PF00512">
    <property type="entry name" value="HisKA"/>
    <property type="match status" value="1"/>
</dbReference>
<dbReference type="PROSITE" id="PS50109">
    <property type="entry name" value="HIS_KIN"/>
    <property type="match status" value="1"/>
</dbReference>
<dbReference type="GO" id="GO:0005524">
    <property type="term" value="F:ATP binding"/>
    <property type="evidence" value="ECO:0007669"/>
    <property type="project" value="UniProtKB-KW"/>
</dbReference>
<keyword evidence="10" id="KW-1185">Reference proteome</keyword>
<dbReference type="InterPro" id="IPR036097">
    <property type="entry name" value="HisK_dim/P_sf"/>
</dbReference>
<accession>A0ABT7DRS7</accession>
<keyword evidence="2" id="KW-0597">Phosphoprotein</keyword>
<dbReference type="Pfam" id="PF02518">
    <property type="entry name" value="HATPase_c"/>
    <property type="match status" value="1"/>
</dbReference>
<dbReference type="SUPFAM" id="SSF47384">
    <property type="entry name" value="Homodimeric domain of signal transducing histidine kinase"/>
    <property type="match status" value="1"/>
</dbReference>
<keyword evidence="7" id="KW-0141">cGMP biosynthesis</keyword>
<dbReference type="InterPro" id="IPR050736">
    <property type="entry name" value="Sensor_HK_Regulatory"/>
</dbReference>
<evidence type="ECO:0000256" key="6">
    <source>
        <dbReference type="ARBA" id="ARBA00023012"/>
    </source>
</evidence>
<reference evidence="9" key="1">
    <citation type="submission" date="2023-03" db="EMBL/GenBank/DDBJ databases">
        <title>Chitinimonas shenzhenensis gen. nov., sp. nov., a novel member of family Burkholderiaceae isolated from activated sludge collected in Shen Zhen, China.</title>
        <authorList>
            <person name="Wang X."/>
        </authorList>
    </citation>
    <scope>NUCLEOTIDE SEQUENCE</scope>
    <source>
        <strain evidence="9">DQS-5</strain>
    </source>
</reference>
<evidence type="ECO:0000313" key="9">
    <source>
        <dbReference type="EMBL" id="MDK2122778.1"/>
    </source>
</evidence>
<dbReference type="InterPro" id="IPR011645">
    <property type="entry name" value="HNOB_dom_associated"/>
</dbReference>
<dbReference type="InterPro" id="IPR000014">
    <property type="entry name" value="PAS"/>
</dbReference>
<comment type="catalytic activity">
    <reaction evidence="1">
        <text>ATP + protein L-histidine = ADP + protein N-phospho-L-histidine.</text>
        <dbReference type="EC" id="2.7.13.3"/>
    </reaction>
</comment>
<proteinExistence type="predicted"/>
<dbReference type="InterPro" id="IPR005467">
    <property type="entry name" value="His_kinase_dom"/>
</dbReference>
<keyword evidence="9" id="KW-0067">ATP-binding</keyword>
<dbReference type="Gene3D" id="3.30.450.20">
    <property type="entry name" value="PAS domain"/>
    <property type="match status" value="1"/>
</dbReference>
<keyword evidence="5" id="KW-0418">Kinase</keyword>
<dbReference type="EMBL" id="JARRAF010000002">
    <property type="protein sequence ID" value="MDK2122778.1"/>
    <property type="molecule type" value="Genomic_DNA"/>
</dbReference>
<evidence type="ECO:0000256" key="5">
    <source>
        <dbReference type="ARBA" id="ARBA00022777"/>
    </source>
</evidence>
<dbReference type="InterPro" id="IPR003661">
    <property type="entry name" value="HisK_dim/P_dom"/>
</dbReference>
<keyword evidence="3" id="KW-0808">Transferase</keyword>
<evidence type="ECO:0000256" key="3">
    <source>
        <dbReference type="ARBA" id="ARBA00022679"/>
    </source>
</evidence>
<evidence type="ECO:0000256" key="1">
    <source>
        <dbReference type="ARBA" id="ARBA00000085"/>
    </source>
</evidence>
<dbReference type="InterPro" id="IPR036890">
    <property type="entry name" value="HATPase_C_sf"/>
</dbReference>
<organism evidence="9 10">
    <name type="scientific">Parachitinimonas caeni</name>
    <dbReference type="NCBI Taxonomy" id="3031301"/>
    <lineage>
        <taxon>Bacteria</taxon>
        <taxon>Pseudomonadati</taxon>
        <taxon>Pseudomonadota</taxon>
        <taxon>Betaproteobacteria</taxon>
        <taxon>Neisseriales</taxon>
        <taxon>Chitinibacteraceae</taxon>
        <taxon>Parachitinimonas</taxon>
    </lineage>
</organism>
<dbReference type="SMART" id="SM00387">
    <property type="entry name" value="HATPase_c"/>
    <property type="match status" value="1"/>
</dbReference>
<name>A0ABT7DRS7_9NEIS</name>
<dbReference type="SUPFAM" id="SSF55874">
    <property type="entry name" value="ATPase domain of HSP90 chaperone/DNA topoisomerase II/histidine kinase"/>
    <property type="match status" value="1"/>
</dbReference>
<keyword evidence="4" id="KW-0547">Nucleotide-binding</keyword>
<dbReference type="SUPFAM" id="SSF55785">
    <property type="entry name" value="PYP-like sensor domain (PAS domain)"/>
    <property type="match status" value="1"/>
</dbReference>
<protein>
    <submittedName>
        <fullName evidence="9">ATP-binding protein</fullName>
    </submittedName>
</protein>
<dbReference type="Gene3D" id="3.30.565.10">
    <property type="entry name" value="Histidine kinase-like ATPase, C-terminal domain"/>
    <property type="match status" value="1"/>
</dbReference>
<dbReference type="Pfam" id="PF07701">
    <property type="entry name" value="HNOBA"/>
    <property type="match status" value="1"/>
</dbReference>
<sequence>MQLDPTGFAALFPFFIVFNCSLQLVELGSALQKTLPAAEPGQDLRHWFKIHRPAGCDSYEALRAVTGDVVVLHCLQSESLKLRGQLVASDEAGLLTFVGSPVANQIEELQALGLGLSDFSAHDPIYEFLLMQRSMSLAFEDAKRMAGKLRERSRQLAMVFDLSPDGFVSFAADGHLISANAAACQLLEKNDEELAEMSLQPFCDMLESWLEPTHGQPSSIAHGTLVLDSGRVLTVERRDAADGSIVFYFRDVSRERELDRLKSEFLTTAAHELRTPMVSIFGYVELMLARTFPPEKQAKMLGTVHKQSKLMMGLIDELLALSKLESQHGADFVFARQSPMPAILRSTDALKLPENFSLQRSLPAELPEVLVDIDKLTMVFDNVLSNAIKYSPNGGLISVSARYDESETGRGVEVAISDQGIGMSPEQTARVFERFFRADPSQHIPGTGLGMSIVREILDLMGAKIKVESQLEVGTTVLIYLPVNSQ</sequence>
<dbReference type="Gene3D" id="3.30.450.260">
    <property type="entry name" value="Haem NO binding associated domain"/>
    <property type="match status" value="1"/>
</dbReference>
<dbReference type="CDD" id="cd00075">
    <property type="entry name" value="HATPase"/>
    <property type="match status" value="1"/>
</dbReference>
<dbReference type="SMART" id="SM00388">
    <property type="entry name" value="HisKA"/>
    <property type="match status" value="1"/>
</dbReference>
<dbReference type="Gene3D" id="1.10.287.130">
    <property type="match status" value="1"/>
</dbReference>
<dbReference type="Pfam" id="PF13188">
    <property type="entry name" value="PAS_8"/>
    <property type="match status" value="1"/>
</dbReference>
<evidence type="ECO:0000313" key="10">
    <source>
        <dbReference type="Proteomes" id="UP001172778"/>
    </source>
</evidence>
<dbReference type="PANTHER" id="PTHR43711:SF1">
    <property type="entry name" value="HISTIDINE KINASE 1"/>
    <property type="match status" value="1"/>
</dbReference>
<dbReference type="InterPro" id="IPR003594">
    <property type="entry name" value="HATPase_dom"/>
</dbReference>
<evidence type="ECO:0000256" key="7">
    <source>
        <dbReference type="ARBA" id="ARBA00023293"/>
    </source>
</evidence>
<evidence type="ECO:0000259" key="8">
    <source>
        <dbReference type="PROSITE" id="PS50109"/>
    </source>
</evidence>
<gene>
    <name evidence="9" type="ORF">PZA18_01805</name>
</gene>
<evidence type="ECO:0000256" key="2">
    <source>
        <dbReference type="ARBA" id="ARBA00022553"/>
    </source>
</evidence>
<comment type="caution">
    <text evidence="9">The sequence shown here is derived from an EMBL/GenBank/DDBJ whole genome shotgun (WGS) entry which is preliminary data.</text>
</comment>
<dbReference type="CDD" id="cd00082">
    <property type="entry name" value="HisKA"/>
    <property type="match status" value="1"/>
</dbReference>
<dbReference type="RefSeq" id="WP_284099067.1">
    <property type="nucleotide sequence ID" value="NZ_JARRAF010000002.1"/>
</dbReference>
<evidence type="ECO:0000256" key="4">
    <source>
        <dbReference type="ARBA" id="ARBA00022741"/>
    </source>
</evidence>
<dbReference type="InterPro" id="IPR035965">
    <property type="entry name" value="PAS-like_dom_sf"/>
</dbReference>
<dbReference type="PANTHER" id="PTHR43711">
    <property type="entry name" value="TWO-COMPONENT HISTIDINE KINASE"/>
    <property type="match status" value="1"/>
</dbReference>
<keyword evidence="6" id="KW-0902">Two-component regulatory system</keyword>
<dbReference type="PRINTS" id="PR00344">
    <property type="entry name" value="BCTRLSENSOR"/>
</dbReference>
<dbReference type="Proteomes" id="UP001172778">
    <property type="component" value="Unassembled WGS sequence"/>
</dbReference>